<evidence type="ECO:0000313" key="2">
    <source>
        <dbReference type="Proteomes" id="UP000326924"/>
    </source>
</evidence>
<accession>A0A5J5EI25</accession>
<reference evidence="1 2" key="1">
    <citation type="submission" date="2019-09" db="EMBL/GenBank/DDBJ databases">
        <title>Draft genome of the ectomycorrhizal ascomycete Sphaerosporella brunnea.</title>
        <authorList>
            <consortium name="DOE Joint Genome Institute"/>
            <person name="Benucci G.M."/>
            <person name="Marozzi G."/>
            <person name="Antonielli L."/>
            <person name="Sanchez S."/>
            <person name="Marco P."/>
            <person name="Wang X."/>
            <person name="Falini L.B."/>
            <person name="Barry K."/>
            <person name="Haridas S."/>
            <person name="Lipzen A."/>
            <person name="Labutti K."/>
            <person name="Grigoriev I.V."/>
            <person name="Murat C."/>
            <person name="Martin F."/>
            <person name="Albertini E."/>
            <person name="Donnini D."/>
            <person name="Bonito G."/>
        </authorList>
    </citation>
    <scope>NUCLEOTIDE SEQUENCE [LARGE SCALE GENOMIC DNA]</scope>
    <source>
        <strain evidence="1 2">Sb_GMNB300</strain>
    </source>
</reference>
<dbReference type="InParanoid" id="A0A5J5EI25"/>
<keyword evidence="2" id="KW-1185">Reference proteome</keyword>
<dbReference type="Proteomes" id="UP000326924">
    <property type="component" value="Unassembled WGS sequence"/>
</dbReference>
<gene>
    <name evidence="1" type="ORF">FN846DRAFT_1000013</name>
</gene>
<organism evidence="1 2">
    <name type="scientific">Sphaerosporella brunnea</name>
    <dbReference type="NCBI Taxonomy" id="1250544"/>
    <lineage>
        <taxon>Eukaryota</taxon>
        <taxon>Fungi</taxon>
        <taxon>Dikarya</taxon>
        <taxon>Ascomycota</taxon>
        <taxon>Pezizomycotina</taxon>
        <taxon>Pezizomycetes</taxon>
        <taxon>Pezizales</taxon>
        <taxon>Pyronemataceae</taxon>
        <taxon>Sphaerosporella</taxon>
    </lineage>
</organism>
<sequence length="149" mass="16283">MPSEVSEAIDVWALGCTIYHLFGDGYPFTGDWGILSGYLGDVVRTLGGRANVPERFWGALSEYGAFTRAEAPVPHDWPVTWHQKMLLIRGDSEEGTAAPLDHGDDEIVRRIVDAALVFDPACRANASTLATMIPCEWDSEGETMSLPAE</sequence>
<protein>
    <recommendedName>
        <fullName evidence="3">Protein kinase domain-containing protein</fullName>
    </recommendedName>
</protein>
<dbReference type="EMBL" id="VXIS01000330">
    <property type="protein sequence ID" value="KAA8894566.1"/>
    <property type="molecule type" value="Genomic_DNA"/>
</dbReference>
<comment type="caution">
    <text evidence="1">The sequence shown here is derived from an EMBL/GenBank/DDBJ whole genome shotgun (WGS) entry which is preliminary data.</text>
</comment>
<dbReference type="AlphaFoldDB" id="A0A5J5EI25"/>
<proteinExistence type="predicted"/>
<dbReference type="InterPro" id="IPR011009">
    <property type="entry name" value="Kinase-like_dom_sf"/>
</dbReference>
<evidence type="ECO:0000313" key="1">
    <source>
        <dbReference type="EMBL" id="KAA8894566.1"/>
    </source>
</evidence>
<dbReference type="OrthoDB" id="10523036at2759"/>
<name>A0A5J5EI25_9PEZI</name>
<evidence type="ECO:0008006" key="3">
    <source>
        <dbReference type="Google" id="ProtNLM"/>
    </source>
</evidence>
<dbReference type="Gene3D" id="1.10.510.10">
    <property type="entry name" value="Transferase(Phosphotransferase) domain 1"/>
    <property type="match status" value="1"/>
</dbReference>
<dbReference type="SUPFAM" id="SSF56112">
    <property type="entry name" value="Protein kinase-like (PK-like)"/>
    <property type="match status" value="1"/>
</dbReference>